<dbReference type="EMBL" id="WJNA01000039">
    <property type="protein sequence ID" value="MRH09913.1"/>
    <property type="molecule type" value="Genomic_DNA"/>
</dbReference>
<feature type="domain" description="Glycosyltransferase subfamily 4-like N-terminal" evidence="2">
    <location>
        <begin position="16"/>
        <end position="171"/>
    </location>
</feature>
<dbReference type="SUPFAM" id="SSF53756">
    <property type="entry name" value="UDP-Glycosyltransferase/glycogen phosphorylase"/>
    <property type="match status" value="1"/>
</dbReference>
<dbReference type="PANTHER" id="PTHR45947:SF3">
    <property type="entry name" value="SULFOQUINOVOSYL TRANSFERASE SQD2"/>
    <property type="match status" value="1"/>
</dbReference>
<keyword evidence="3" id="KW-0808">Transferase</keyword>
<sequence>MKKIKIAQIVGKLYGGGVEKVIFNYCRVINNDQIQMDIFYDEDSTVNPPRDLIEKGIKFYKLPPYQKIWKYIPKLYFLLKNNNYDIVHSNLNTLSVFPLFVAKHVGIKYRIAHNHSVPSKNEGFRTILKYTLRRFSKLYANQYFACSEKAGRWLFGNRTYEAGKVRFIPNALFFNKFNQKISEDEKRKLNINNKSIVIGHVGRLTFAKNQLFLIDIFNEIHKKNKNSSLIIIGDGEEATAIKDKIKKLNLDNDVKLVGQSTNPEKYYSVMDVFILPSYFEGLSMATVEAQLGKVPVVVSNAIPKEANISNQFYQLSINESPKKWAEIALNVAGEKVVMSQYGEMYNIYRAKQILIDQYKNMID</sequence>
<evidence type="ECO:0000313" key="4">
    <source>
        <dbReference type="Proteomes" id="UP000472879"/>
    </source>
</evidence>
<dbReference type="InterPro" id="IPR028098">
    <property type="entry name" value="Glyco_trans_4-like_N"/>
</dbReference>
<protein>
    <submittedName>
        <fullName evidence="3">Glycosyltransferase</fullName>
    </submittedName>
</protein>
<dbReference type="InterPro" id="IPR050194">
    <property type="entry name" value="Glycosyltransferase_grp1"/>
</dbReference>
<dbReference type="Pfam" id="PF00534">
    <property type="entry name" value="Glycos_transf_1"/>
    <property type="match status" value="1"/>
</dbReference>
<dbReference type="GO" id="GO:0016757">
    <property type="term" value="F:glycosyltransferase activity"/>
    <property type="evidence" value="ECO:0007669"/>
    <property type="project" value="InterPro"/>
</dbReference>
<comment type="caution">
    <text evidence="3">The sequence shown here is derived from an EMBL/GenBank/DDBJ whole genome shotgun (WGS) entry which is preliminary data.</text>
</comment>
<dbReference type="RefSeq" id="WP_153705297.1">
    <property type="nucleotide sequence ID" value="NZ_WJNA01000039.1"/>
</dbReference>
<dbReference type="Pfam" id="PF13439">
    <property type="entry name" value="Glyco_transf_4"/>
    <property type="match status" value="1"/>
</dbReference>
<dbReference type="Proteomes" id="UP000472879">
    <property type="component" value="Unassembled WGS sequence"/>
</dbReference>
<gene>
    <name evidence="3" type="ORF">GIX81_10825</name>
</gene>
<dbReference type="PANTHER" id="PTHR45947">
    <property type="entry name" value="SULFOQUINOVOSYL TRANSFERASE SQD2"/>
    <property type="match status" value="1"/>
</dbReference>
<evidence type="ECO:0000313" key="3">
    <source>
        <dbReference type="EMBL" id="MRH09913.1"/>
    </source>
</evidence>
<evidence type="ECO:0000259" key="2">
    <source>
        <dbReference type="Pfam" id="PF13439"/>
    </source>
</evidence>
<evidence type="ECO:0000259" key="1">
    <source>
        <dbReference type="Pfam" id="PF00534"/>
    </source>
</evidence>
<name>A0A6L5P648_LIMRT</name>
<accession>A0A6L5P648</accession>
<proteinExistence type="predicted"/>
<feature type="domain" description="Glycosyl transferase family 1" evidence="1">
    <location>
        <begin position="183"/>
        <end position="308"/>
    </location>
</feature>
<dbReference type="AlphaFoldDB" id="A0A6L5P648"/>
<reference evidence="3 4" key="1">
    <citation type="submission" date="2019-11" db="EMBL/GenBank/DDBJ databases">
        <title>Draft genome sequence of 12 host-associated Lactobacillus reuteri rodent strains.</title>
        <authorList>
            <person name="Zhang S."/>
            <person name="Ozcam M."/>
            <person name="Van Pijkeren J.P."/>
        </authorList>
    </citation>
    <scope>NUCLEOTIDE SEQUENCE [LARGE SCALE GENOMIC DNA]</scope>
    <source>
        <strain evidence="3 4">Lr4020</strain>
    </source>
</reference>
<dbReference type="Gene3D" id="3.40.50.2000">
    <property type="entry name" value="Glycogen Phosphorylase B"/>
    <property type="match status" value="2"/>
</dbReference>
<organism evidence="3 4">
    <name type="scientific">Limosilactobacillus reuteri</name>
    <name type="common">Lactobacillus reuteri</name>
    <dbReference type="NCBI Taxonomy" id="1598"/>
    <lineage>
        <taxon>Bacteria</taxon>
        <taxon>Bacillati</taxon>
        <taxon>Bacillota</taxon>
        <taxon>Bacilli</taxon>
        <taxon>Lactobacillales</taxon>
        <taxon>Lactobacillaceae</taxon>
        <taxon>Limosilactobacillus</taxon>
    </lineage>
</organism>
<dbReference type="InterPro" id="IPR001296">
    <property type="entry name" value="Glyco_trans_1"/>
</dbReference>